<accession>A0A975CNC2</accession>
<organism evidence="2 3">
    <name type="scientific">Polaribacter cellanae</name>
    <dbReference type="NCBI Taxonomy" id="2818493"/>
    <lineage>
        <taxon>Bacteria</taxon>
        <taxon>Pseudomonadati</taxon>
        <taxon>Bacteroidota</taxon>
        <taxon>Flavobacteriia</taxon>
        <taxon>Flavobacteriales</taxon>
        <taxon>Flavobacteriaceae</taxon>
    </lineage>
</organism>
<keyword evidence="3" id="KW-1185">Reference proteome</keyword>
<keyword evidence="1" id="KW-0175">Coiled coil</keyword>
<dbReference type="EMBL" id="CP071869">
    <property type="protein sequence ID" value="QTE22778.1"/>
    <property type="molecule type" value="Genomic_DNA"/>
</dbReference>
<dbReference type="KEGG" id="pcea:J3359_00410"/>
<name>A0A975CNC2_9FLAO</name>
<reference evidence="2 3" key="1">
    <citation type="submission" date="2021-03" db="EMBL/GenBank/DDBJ databases">
        <title>Complete genome of Polaribacter_sp.SM13.</title>
        <authorList>
            <person name="Jeong S.W."/>
            <person name="Bae J.W."/>
        </authorList>
    </citation>
    <scope>NUCLEOTIDE SEQUENCE [LARGE SCALE GENOMIC DNA]</scope>
    <source>
        <strain evidence="2 3">SM13</strain>
    </source>
</reference>
<dbReference type="AlphaFoldDB" id="A0A975CNC2"/>
<dbReference type="RefSeq" id="WP_208078725.1">
    <property type="nucleotide sequence ID" value="NZ_CP071869.1"/>
</dbReference>
<sequence>MPIKRNDNIYKFTARFHKSKTGAIKKLLVDKLGNSNLTTSGDTFRWIKTENGDKLYDCKLTDDTLKIYVDKEYANSKIVEMMSDFGEVLKDAISGTDSKEEAKKIAESELKSAERELERAKRVLEKVKRRLERNN</sequence>
<dbReference type="Proteomes" id="UP000663920">
    <property type="component" value="Chromosome"/>
</dbReference>
<proteinExistence type="predicted"/>
<protein>
    <submittedName>
        <fullName evidence="2">Uncharacterized protein</fullName>
    </submittedName>
</protein>
<feature type="coiled-coil region" evidence="1">
    <location>
        <begin position="96"/>
        <end position="134"/>
    </location>
</feature>
<evidence type="ECO:0000313" key="3">
    <source>
        <dbReference type="Proteomes" id="UP000663920"/>
    </source>
</evidence>
<evidence type="ECO:0000256" key="1">
    <source>
        <dbReference type="SAM" id="Coils"/>
    </source>
</evidence>
<gene>
    <name evidence="2" type="ORF">J3359_00410</name>
</gene>
<evidence type="ECO:0000313" key="2">
    <source>
        <dbReference type="EMBL" id="QTE22778.1"/>
    </source>
</evidence>